<proteinExistence type="inferred from homology"/>
<dbReference type="GO" id="GO:0007018">
    <property type="term" value="P:microtubule-based movement"/>
    <property type="evidence" value="ECO:0007669"/>
    <property type="project" value="TreeGrafter"/>
</dbReference>
<dbReference type="Pfam" id="PF13424">
    <property type="entry name" value="TPR_12"/>
    <property type="match status" value="4"/>
</dbReference>
<evidence type="ECO:0000256" key="11">
    <source>
        <dbReference type="SAM" id="Coils"/>
    </source>
</evidence>
<evidence type="ECO:0000256" key="6">
    <source>
        <dbReference type="ARBA" id="ARBA00022803"/>
    </source>
</evidence>
<evidence type="ECO:0000313" key="15">
    <source>
        <dbReference type="Proteomes" id="UP000033038"/>
    </source>
</evidence>
<organism evidence="14 15">
    <name type="scientific">Methanosarcina barkeri str. Wiesmoor</name>
    <dbReference type="NCBI Taxonomy" id="1434109"/>
    <lineage>
        <taxon>Archaea</taxon>
        <taxon>Methanobacteriati</taxon>
        <taxon>Methanobacteriota</taxon>
        <taxon>Stenosarchaea group</taxon>
        <taxon>Methanomicrobia</taxon>
        <taxon>Methanosarcinales</taxon>
        <taxon>Methanosarcinaceae</taxon>
        <taxon>Methanosarcina</taxon>
    </lineage>
</organism>
<keyword evidence="7 11" id="KW-0175">Coiled coil</keyword>
<keyword evidence="6 10" id="KW-0802">TPR repeat</keyword>
<dbReference type="HOGENOM" id="CLU_000288_125_8_2"/>
<dbReference type="InterPro" id="IPR056681">
    <property type="entry name" value="DUF7779"/>
</dbReference>
<dbReference type="PRINTS" id="PR00381">
    <property type="entry name" value="KINESINLIGHT"/>
</dbReference>
<dbReference type="InterPro" id="IPR002182">
    <property type="entry name" value="NB-ARC"/>
</dbReference>
<dbReference type="PROSITE" id="PS50293">
    <property type="entry name" value="TPR_REGION"/>
    <property type="match status" value="1"/>
</dbReference>
<evidence type="ECO:0000256" key="8">
    <source>
        <dbReference type="ARBA" id="ARBA00023175"/>
    </source>
</evidence>
<comment type="subcellular location">
    <subcellularLocation>
        <location evidence="1">Cytoplasm</location>
        <location evidence="1">Cytoskeleton</location>
    </subcellularLocation>
</comment>
<dbReference type="GO" id="GO:0043531">
    <property type="term" value="F:ADP binding"/>
    <property type="evidence" value="ECO:0007669"/>
    <property type="project" value="InterPro"/>
</dbReference>
<gene>
    <name evidence="14" type="ORF">MSBRW_1027</name>
</gene>
<feature type="domain" description="NB-ARC" evidence="12">
    <location>
        <begin position="199"/>
        <end position="364"/>
    </location>
</feature>
<dbReference type="InterPro" id="IPR011990">
    <property type="entry name" value="TPR-like_helical_dom_sf"/>
</dbReference>
<feature type="repeat" description="TPR" evidence="10">
    <location>
        <begin position="668"/>
        <end position="701"/>
    </location>
</feature>
<dbReference type="Gene3D" id="1.25.40.10">
    <property type="entry name" value="Tetratricopeptide repeat domain"/>
    <property type="match status" value="3"/>
</dbReference>
<dbReference type="InterPro" id="IPR027417">
    <property type="entry name" value="P-loop_NTPase"/>
</dbReference>
<evidence type="ECO:0000256" key="3">
    <source>
        <dbReference type="ARBA" id="ARBA00022490"/>
    </source>
</evidence>
<evidence type="ECO:0000256" key="4">
    <source>
        <dbReference type="ARBA" id="ARBA00022701"/>
    </source>
</evidence>
<dbReference type="GO" id="GO:0005871">
    <property type="term" value="C:kinesin complex"/>
    <property type="evidence" value="ECO:0007669"/>
    <property type="project" value="InterPro"/>
</dbReference>
<dbReference type="NCBIfam" id="NF040586">
    <property type="entry name" value="FxSxx_TPR"/>
    <property type="match status" value="1"/>
</dbReference>
<dbReference type="InterPro" id="IPR019734">
    <property type="entry name" value="TPR_rpt"/>
</dbReference>
<dbReference type="GO" id="GO:0019894">
    <property type="term" value="F:kinesin binding"/>
    <property type="evidence" value="ECO:0007669"/>
    <property type="project" value="TreeGrafter"/>
</dbReference>
<dbReference type="SUPFAM" id="SSF52540">
    <property type="entry name" value="P-loop containing nucleoside triphosphate hydrolases"/>
    <property type="match status" value="1"/>
</dbReference>
<dbReference type="InterPro" id="IPR002151">
    <property type="entry name" value="Kinesin_light"/>
</dbReference>
<feature type="repeat" description="TPR" evidence="10">
    <location>
        <begin position="710"/>
        <end position="743"/>
    </location>
</feature>
<dbReference type="Pfam" id="PF00931">
    <property type="entry name" value="NB-ARC"/>
    <property type="match status" value="1"/>
</dbReference>
<comment type="similarity">
    <text evidence="2">Belongs to the kinesin light chain family.</text>
</comment>
<evidence type="ECO:0000256" key="7">
    <source>
        <dbReference type="ARBA" id="ARBA00023054"/>
    </source>
</evidence>
<sequence>MIISELVLSYLSSLLYDSSKEIPRKILDTHWEIYSKAIEELSNTSLKLNKINIDIFLHQQKVEMAIEEYLKSPNKADCLSVLINEFFELFSEEDFSLNDANLILNTFFEIIDSEIEKNPELRDYLKLYLAKKAHKTIEEINQELKETHQEIQKLSFKIDGLLINNLDNKSAPLTSSELQDKKIKSNVPYPFNPFFIGRDEKLEQIHETLLSNKRAVLSRPVAICGLGGIGKTQTVVQYTYLYSHEYKFVFWVTADSEGSIISGYVNVAKLLDLPLKNDSDQKLIVSAVLNWFKNNENWLLVFDNADDPSVLRNLMPLNSKGHILFTSRAPLFEELGATSQIEMDKMLPDEARKFFIKRTGRKNLKPSELKALDELTSELDYLPLAMEQAGAYIRKIECSFEDYLSSYKISGLKLLERSRISTDKYPKSVATTWILNFENIKKDSKVSAEILFVSAFLNPSKIPVDIFIKGAKELGPLISSALENIESLPVILYESFEPIRQYSLITRDVNNYTYDIHRLVQAVLRDGMDETTQRIWVERTVKALNCAFPEIEYNNWDLCDKLLPHIQTCEKYIKKWNMETKEFAKLLNSTGNYLYERARFKECELYFNSSFDIRKKILDSTHPDIAESMTDLAALYVFQGRYSEAEPLIKRALEIREIVLGPEHPDTAASLNILAGTYNSQGRYSEAEPFFKRALEIREKALGSEHPDTAISLDNLAGIYRSQGRYPEAEKLLKRALEINEKIFGSEHPNTALSLDNLSVLYQSLGKYSEAESFSKHALDIYEICSGPEHPDTSISLCNLAMCYTSQGKYPEAELLLKRAQEIDEIVLGSEHPGTATTLNNLATLYQSQGKYSEAEPLFKRVLKIREKVLGSEHPDTALSLNNLAGTYKFQGRYSEAEPLLKRAQEIDENVLGSEHPSTATTLNNLATLYQSQGKYSEAESLLKRALEIQEKIFGSENISVVSSLNNLATTYATQGKNLKAKELFLRSIDIMEKIKREDHPDFLALLENYACLLIKMKKGREASKILKRITYINAKNKN</sequence>
<feature type="repeat" description="TPR" evidence="10">
    <location>
        <begin position="626"/>
        <end position="659"/>
    </location>
</feature>
<evidence type="ECO:0000256" key="5">
    <source>
        <dbReference type="ARBA" id="ARBA00022737"/>
    </source>
</evidence>
<dbReference type="KEGG" id="mbw:MSBRW_1027"/>
<feature type="domain" description="DUF7779" evidence="13">
    <location>
        <begin position="441"/>
        <end position="531"/>
    </location>
</feature>
<evidence type="ECO:0000259" key="13">
    <source>
        <dbReference type="Pfam" id="PF25000"/>
    </source>
</evidence>
<dbReference type="Gene3D" id="3.40.50.300">
    <property type="entry name" value="P-loop containing nucleotide triphosphate hydrolases"/>
    <property type="match status" value="1"/>
</dbReference>
<keyword evidence="8" id="KW-0505">Motor protein</keyword>
<feature type="coiled-coil region" evidence="11">
    <location>
        <begin position="130"/>
        <end position="157"/>
    </location>
</feature>
<dbReference type="GeneID" id="25419140"/>
<dbReference type="Pfam" id="PF13374">
    <property type="entry name" value="TPR_10"/>
    <property type="match status" value="2"/>
</dbReference>
<keyword evidence="3" id="KW-0963">Cytoplasm</keyword>
<dbReference type="PATRIC" id="fig|1434109.4.peg.1269"/>
<feature type="repeat" description="TPR" evidence="10">
    <location>
        <begin position="836"/>
        <end position="869"/>
    </location>
</feature>
<keyword evidence="9" id="KW-0206">Cytoskeleton</keyword>
<dbReference type="PROSITE" id="PS50005">
    <property type="entry name" value="TPR"/>
    <property type="match status" value="5"/>
</dbReference>
<accession>A0A0E3QKB8</accession>
<feature type="repeat" description="TPR" evidence="10">
    <location>
        <begin position="920"/>
        <end position="953"/>
    </location>
</feature>
<evidence type="ECO:0000256" key="10">
    <source>
        <dbReference type="PROSITE-ProRule" id="PRU00339"/>
    </source>
</evidence>
<reference evidence="14 15" key="1">
    <citation type="submission" date="2014-07" db="EMBL/GenBank/DDBJ databases">
        <title>Methanogenic archaea and the global carbon cycle.</title>
        <authorList>
            <person name="Henriksen J.R."/>
            <person name="Luke J."/>
            <person name="Reinhart S."/>
            <person name="Benedict M.N."/>
            <person name="Youngblut N.D."/>
            <person name="Metcalf M.E."/>
            <person name="Whitaker R.J."/>
            <person name="Metcalf W.W."/>
        </authorList>
    </citation>
    <scope>NUCLEOTIDE SEQUENCE [LARGE SCALE GENOMIC DNA]</scope>
    <source>
        <strain evidence="14 15">Wiesmoor</strain>
    </source>
</reference>
<dbReference type="Pfam" id="PF25000">
    <property type="entry name" value="DUF7779"/>
    <property type="match status" value="1"/>
</dbReference>
<name>A0A0E3QKB8_METBA</name>
<dbReference type="SMART" id="SM00028">
    <property type="entry name" value="TPR"/>
    <property type="match status" value="10"/>
</dbReference>
<evidence type="ECO:0000259" key="12">
    <source>
        <dbReference type="Pfam" id="PF00931"/>
    </source>
</evidence>
<dbReference type="PANTHER" id="PTHR45783:SF3">
    <property type="entry name" value="KINESIN LIGHT CHAIN"/>
    <property type="match status" value="1"/>
</dbReference>
<dbReference type="SUPFAM" id="SSF48452">
    <property type="entry name" value="TPR-like"/>
    <property type="match status" value="3"/>
</dbReference>
<keyword evidence="4" id="KW-0493">Microtubule</keyword>
<dbReference type="GO" id="GO:0005737">
    <property type="term" value="C:cytoplasm"/>
    <property type="evidence" value="ECO:0007669"/>
    <property type="project" value="TreeGrafter"/>
</dbReference>
<protein>
    <submittedName>
        <fullName evidence="14">Kinesin light chain</fullName>
    </submittedName>
</protein>
<dbReference type="Proteomes" id="UP000033038">
    <property type="component" value="Chromosome"/>
</dbReference>
<evidence type="ECO:0000313" key="14">
    <source>
        <dbReference type="EMBL" id="AKB50280.1"/>
    </source>
</evidence>
<keyword evidence="5" id="KW-0677">Repeat</keyword>
<evidence type="ECO:0000256" key="9">
    <source>
        <dbReference type="ARBA" id="ARBA00023212"/>
    </source>
</evidence>
<evidence type="ECO:0000256" key="1">
    <source>
        <dbReference type="ARBA" id="ARBA00004245"/>
    </source>
</evidence>
<dbReference type="EMBL" id="CP009526">
    <property type="protein sequence ID" value="AKB50280.1"/>
    <property type="molecule type" value="Genomic_DNA"/>
</dbReference>
<dbReference type="RefSeq" id="WP_011308608.1">
    <property type="nucleotide sequence ID" value="NZ_CP009526.1"/>
</dbReference>
<evidence type="ECO:0000256" key="2">
    <source>
        <dbReference type="ARBA" id="ARBA00009622"/>
    </source>
</evidence>
<dbReference type="GO" id="GO:0005874">
    <property type="term" value="C:microtubule"/>
    <property type="evidence" value="ECO:0007669"/>
    <property type="project" value="UniProtKB-KW"/>
</dbReference>
<dbReference type="PANTHER" id="PTHR45783">
    <property type="entry name" value="KINESIN LIGHT CHAIN"/>
    <property type="match status" value="1"/>
</dbReference>
<dbReference type="AlphaFoldDB" id="A0A0E3QKB8"/>